<gene>
    <name evidence="3" type="ORF">PSON_ATCC_30995.1.T0150140</name>
</gene>
<dbReference type="Proteomes" id="UP000692954">
    <property type="component" value="Unassembled WGS sequence"/>
</dbReference>
<name>A0A8S1KZJ9_9CILI</name>
<evidence type="ECO:0000256" key="1">
    <source>
        <dbReference type="SAM" id="Phobius"/>
    </source>
</evidence>
<keyword evidence="2" id="KW-0732">Signal</keyword>
<keyword evidence="1" id="KW-0472">Membrane</keyword>
<reference evidence="3" key="1">
    <citation type="submission" date="2021-01" db="EMBL/GenBank/DDBJ databases">
        <authorList>
            <consortium name="Genoscope - CEA"/>
            <person name="William W."/>
        </authorList>
    </citation>
    <scope>NUCLEOTIDE SEQUENCE</scope>
</reference>
<evidence type="ECO:0000313" key="4">
    <source>
        <dbReference type="Proteomes" id="UP000692954"/>
    </source>
</evidence>
<protein>
    <recommendedName>
        <fullName evidence="5">Transmembrane protein</fullName>
    </recommendedName>
</protein>
<evidence type="ECO:0000256" key="2">
    <source>
        <dbReference type="SAM" id="SignalP"/>
    </source>
</evidence>
<keyword evidence="4" id="KW-1185">Reference proteome</keyword>
<comment type="caution">
    <text evidence="3">The sequence shown here is derived from an EMBL/GenBank/DDBJ whole genome shotgun (WGS) entry which is preliminary data.</text>
</comment>
<organism evidence="3 4">
    <name type="scientific">Paramecium sonneborni</name>
    <dbReference type="NCBI Taxonomy" id="65129"/>
    <lineage>
        <taxon>Eukaryota</taxon>
        <taxon>Sar</taxon>
        <taxon>Alveolata</taxon>
        <taxon>Ciliophora</taxon>
        <taxon>Intramacronucleata</taxon>
        <taxon>Oligohymenophorea</taxon>
        <taxon>Peniculida</taxon>
        <taxon>Parameciidae</taxon>
        <taxon>Paramecium</taxon>
    </lineage>
</organism>
<sequence length="404" mass="46924">MFLFLSVVIINGLQLKLYPFDYKRGDLTDTAYSVYLQIAGQSQQMIIDNLTPYTWIYSKNPINNHQCIGCPQNVQQFECKETNGCSKLSNSQSITLQNSNKCILTKNNIVLDKSFFDNFQICLSYDISNQQYKLNGVLKQQNFQQIFQISTIVGQEKIFISEQNTYQLQKTITYQNQAEDQWKLQFQLFQKDIQFIKKGDNEFITFDLTTKYNYFTKPIIKKIITQIKNYQNLFCSVENNRLNCLCPKPEFINKIPKIKIAFNGLPNTFNLPLNPQYIQNEQKCVFDIFQHNSASYLGNQFFQQNGAIFNSKENTIMIGSSNMDSEDSLSFVNPSLYCLLAAFLMLFGLISLILILKKISEDQLSAPKYSQPEPKPLYVVSNNQRFKPDNLVISRNQQMIHSRR</sequence>
<feature type="signal peptide" evidence="2">
    <location>
        <begin position="1"/>
        <end position="15"/>
    </location>
</feature>
<dbReference type="EMBL" id="CAJJDN010000015">
    <property type="protein sequence ID" value="CAD8061120.1"/>
    <property type="molecule type" value="Genomic_DNA"/>
</dbReference>
<keyword evidence="1" id="KW-1133">Transmembrane helix</keyword>
<dbReference type="AlphaFoldDB" id="A0A8S1KZJ9"/>
<keyword evidence="1" id="KW-0812">Transmembrane</keyword>
<accession>A0A8S1KZJ9</accession>
<evidence type="ECO:0000313" key="3">
    <source>
        <dbReference type="EMBL" id="CAD8061120.1"/>
    </source>
</evidence>
<feature type="transmembrane region" description="Helical" evidence="1">
    <location>
        <begin position="334"/>
        <end position="356"/>
    </location>
</feature>
<dbReference type="OrthoDB" id="300796at2759"/>
<feature type="chain" id="PRO_5035789491" description="Transmembrane protein" evidence="2">
    <location>
        <begin position="16"/>
        <end position="404"/>
    </location>
</feature>
<proteinExistence type="predicted"/>
<evidence type="ECO:0008006" key="5">
    <source>
        <dbReference type="Google" id="ProtNLM"/>
    </source>
</evidence>